<name>A0AC35THB4_9BILA</name>
<organism evidence="1 2">
    <name type="scientific">Rhabditophanes sp. KR3021</name>
    <dbReference type="NCBI Taxonomy" id="114890"/>
    <lineage>
        <taxon>Eukaryota</taxon>
        <taxon>Metazoa</taxon>
        <taxon>Ecdysozoa</taxon>
        <taxon>Nematoda</taxon>
        <taxon>Chromadorea</taxon>
        <taxon>Rhabditida</taxon>
        <taxon>Tylenchina</taxon>
        <taxon>Panagrolaimomorpha</taxon>
        <taxon>Strongyloidoidea</taxon>
        <taxon>Alloionematidae</taxon>
        <taxon>Rhabditophanes</taxon>
    </lineage>
</organism>
<proteinExistence type="predicted"/>
<evidence type="ECO:0000313" key="1">
    <source>
        <dbReference type="Proteomes" id="UP000095286"/>
    </source>
</evidence>
<dbReference type="WBParaSite" id="RSKR_0000051150.1">
    <property type="protein sequence ID" value="RSKR_0000051150.1"/>
    <property type="gene ID" value="RSKR_0000051150"/>
</dbReference>
<protein>
    <submittedName>
        <fullName evidence="2">Uncharacterized protein</fullName>
    </submittedName>
</protein>
<sequence length="110" mass="12641">MKVREETIDENVARSLIEDEHFEAAITASIESEKLSRIEEKRMERIIQFITLKEERESRINTELNNTNARATGSFEIITEDEKSRIPICNVCEVNKTISEAVSKLSSKLL</sequence>
<accession>A0AC35THB4</accession>
<dbReference type="Proteomes" id="UP000095286">
    <property type="component" value="Unplaced"/>
</dbReference>
<reference evidence="2" key="1">
    <citation type="submission" date="2016-11" db="UniProtKB">
        <authorList>
            <consortium name="WormBaseParasite"/>
        </authorList>
    </citation>
    <scope>IDENTIFICATION</scope>
    <source>
        <strain evidence="2">KR3021</strain>
    </source>
</reference>
<evidence type="ECO:0000313" key="2">
    <source>
        <dbReference type="WBParaSite" id="RSKR_0000051150.1"/>
    </source>
</evidence>